<dbReference type="AlphaFoldDB" id="A0A542ZJM9"/>
<protein>
    <recommendedName>
        <fullName evidence="3">Polyketide cyclase/dehydrase/lipid transport protein</fullName>
    </recommendedName>
</protein>
<reference evidence="1 2" key="1">
    <citation type="submission" date="2019-06" db="EMBL/GenBank/DDBJ databases">
        <title>Sequencing the genomes of 1000 actinobacteria strains.</title>
        <authorList>
            <person name="Klenk H.-P."/>
        </authorList>
    </citation>
    <scope>NUCLEOTIDE SEQUENCE [LARGE SCALE GENOMIC DNA]</scope>
    <source>
        <strain evidence="1 2">DSM 18082</strain>
    </source>
</reference>
<name>A0A542ZJM9_9MICO</name>
<comment type="caution">
    <text evidence="1">The sequence shown here is derived from an EMBL/GenBank/DDBJ whole genome shotgun (WGS) entry which is preliminary data.</text>
</comment>
<evidence type="ECO:0000313" key="2">
    <source>
        <dbReference type="Proteomes" id="UP000319514"/>
    </source>
</evidence>
<proteinExistence type="predicted"/>
<dbReference type="OrthoDB" id="3826327at2"/>
<evidence type="ECO:0008006" key="3">
    <source>
        <dbReference type="Google" id="ProtNLM"/>
    </source>
</evidence>
<dbReference type="EMBL" id="VFOQ01000001">
    <property type="protein sequence ID" value="TQL60557.1"/>
    <property type="molecule type" value="Genomic_DNA"/>
</dbReference>
<accession>A0A542ZJM9</accession>
<gene>
    <name evidence="1" type="ORF">FB474_1952</name>
</gene>
<sequence>MLLTDIPLLRSAVRACPVDIVDETYIHVPPEALSALVADSANHRQWWPHLSLHTTRDRGVKGQRWAVVGRITGTMEIWLEPFRDGVILHHYVRGHATGWRRRSEAARHTLRWKRVVTRLKDSLEGRAL</sequence>
<dbReference type="SUPFAM" id="SSF55961">
    <property type="entry name" value="Bet v1-like"/>
    <property type="match status" value="1"/>
</dbReference>
<keyword evidence="2" id="KW-1185">Reference proteome</keyword>
<evidence type="ECO:0000313" key="1">
    <source>
        <dbReference type="EMBL" id="TQL60557.1"/>
    </source>
</evidence>
<dbReference type="Proteomes" id="UP000319514">
    <property type="component" value="Unassembled WGS sequence"/>
</dbReference>
<organism evidence="1 2">
    <name type="scientific">Oryzihumus leptocrescens</name>
    <dbReference type="NCBI Taxonomy" id="297536"/>
    <lineage>
        <taxon>Bacteria</taxon>
        <taxon>Bacillati</taxon>
        <taxon>Actinomycetota</taxon>
        <taxon>Actinomycetes</taxon>
        <taxon>Micrococcales</taxon>
        <taxon>Intrasporangiaceae</taxon>
        <taxon>Oryzihumus</taxon>
    </lineage>
</organism>
<dbReference type="RefSeq" id="WP_141788439.1">
    <property type="nucleotide sequence ID" value="NZ_BAAAKX010000002.1"/>
</dbReference>